<keyword evidence="6 8" id="KW-0446">Lipid-binding</keyword>
<evidence type="ECO:0000256" key="5">
    <source>
        <dbReference type="ARBA" id="ARBA00022840"/>
    </source>
</evidence>
<feature type="region of interest" description="Disordered" evidence="12">
    <location>
        <begin position="97"/>
        <end position="306"/>
    </location>
</feature>
<evidence type="ECO:0000256" key="12">
    <source>
        <dbReference type="SAM" id="MobiDB-lite"/>
    </source>
</evidence>
<dbReference type="GO" id="GO:0005524">
    <property type="term" value="F:ATP binding"/>
    <property type="evidence" value="ECO:0007669"/>
    <property type="project" value="UniProtKB-UniRule"/>
</dbReference>
<feature type="binding site" evidence="8">
    <location>
        <position position="352"/>
    </location>
    <ligand>
        <name>ATP</name>
        <dbReference type="ChEBI" id="CHEBI:30616"/>
    </ligand>
</feature>
<feature type="region of interest" description="Domain III, AAA+ region" evidence="8">
    <location>
        <begin position="305"/>
        <end position="521"/>
    </location>
</feature>
<dbReference type="GO" id="GO:0003688">
    <property type="term" value="F:DNA replication origin binding"/>
    <property type="evidence" value="ECO:0007669"/>
    <property type="project" value="UniProtKB-UniRule"/>
</dbReference>
<comment type="subcellular location">
    <subcellularLocation>
        <location evidence="8">Cytoplasm</location>
    </subcellularLocation>
</comment>
<dbReference type="CDD" id="cd00009">
    <property type="entry name" value="AAA"/>
    <property type="match status" value="1"/>
</dbReference>
<protein>
    <recommendedName>
        <fullName evidence="8 9">Chromosomal replication initiator protein DnaA</fullName>
    </recommendedName>
</protein>
<dbReference type="Pfam" id="PF00308">
    <property type="entry name" value="Bac_DnaA"/>
    <property type="match status" value="1"/>
</dbReference>
<dbReference type="SMART" id="SM00760">
    <property type="entry name" value="Bac_DnaA_C"/>
    <property type="match status" value="1"/>
</dbReference>
<evidence type="ECO:0000313" key="16">
    <source>
        <dbReference type="Proteomes" id="UP000276526"/>
    </source>
</evidence>
<dbReference type="GO" id="GO:0005737">
    <property type="term" value="C:cytoplasm"/>
    <property type="evidence" value="ECO:0007669"/>
    <property type="project" value="UniProtKB-SubCell"/>
</dbReference>
<comment type="subunit">
    <text evidence="8">Oligomerizes as a right-handed, spiral filament on DNA at oriC.</text>
</comment>
<dbReference type="GO" id="GO:0006275">
    <property type="term" value="P:regulation of DNA replication"/>
    <property type="evidence" value="ECO:0007669"/>
    <property type="project" value="UniProtKB-UniRule"/>
</dbReference>
<dbReference type="GO" id="GO:0006270">
    <property type="term" value="P:DNA replication initiation"/>
    <property type="evidence" value="ECO:0007669"/>
    <property type="project" value="UniProtKB-UniRule"/>
</dbReference>
<dbReference type="NCBIfam" id="NF010686">
    <property type="entry name" value="PRK14086.1"/>
    <property type="match status" value="1"/>
</dbReference>
<feature type="compositionally biased region" description="Low complexity" evidence="12">
    <location>
        <begin position="106"/>
        <end position="121"/>
    </location>
</feature>
<dbReference type="Gene3D" id="3.30.300.180">
    <property type="match status" value="1"/>
</dbReference>
<name>A0A3R8VTP7_9CORY</name>
<dbReference type="InterPro" id="IPR027417">
    <property type="entry name" value="P-loop_NTPase"/>
</dbReference>
<dbReference type="Gene3D" id="3.40.50.300">
    <property type="entry name" value="P-loop containing nucleotide triphosphate hydrolases"/>
    <property type="match status" value="1"/>
</dbReference>
<dbReference type="EMBL" id="PQNK01000009">
    <property type="protein sequence ID" value="RRO86474.1"/>
    <property type="molecule type" value="Genomic_DNA"/>
</dbReference>
<dbReference type="PANTHER" id="PTHR30050:SF2">
    <property type="entry name" value="CHROMOSOMAL REPLICATION INITIATOR PROTEIN DNAA"/>
    <property type="match status" value="1"/>
</dbReference>
<dbReference type="SUPFAM" id="SSF52540">
    <property type="entry name" value="P-loop containing nucleoside triphosphate hydrolases"/>
    <property type="match status" value="1"/>
</dbReference>
<feature type="region of interest" description="Domain I, interacts with DnaA modulators" evidence="8">
    <location>
        <begin position="1"/>
        <end position="194"/>
    </location>
</feature>
<dbReference type="PRINTS" id="PR00051">
    <property type="entry name" value="DNAA"/>
</dbReference>
<dbReference type="NCBIfam" id="TIGR00362">
    <property type="entry name" value="DnaA"/>
    <property type="match status" value="1"/>
</dbReference>
<evidence type="ECO:0000256" key="7">
    <source>
        <dbReference type="ARBA" id="ARBA00023125"/>
    </source>
</evidence>
<feature type="compositionally biased region" description="Low complexity" evidence="12">
    <location>
        <begin position="131"/>
        <end position="144"/>
    </location>
</feature>
<keyword evidence="3 8" id="KW-0235">DNA replication</keyword>
<accession>A0A3R8VTP7</accession>
<dbReference type="RefSeq" id="WP_125207190.1">
    <property type="nucleotide sequence ID" value="NZ_PQNK01000009.1"/>
</dbReference>
<dbReference type="FunFam" id="1.10.1750.10:FF:000002">
    <property type="entry name" value="Chromosomal replication initiator protein DnaA"/>
    <property type="match status" value="1"/>
</dbReference>
<dbReference type="Gene3D" id="1.10.1750.10">
    <property type="match status" value="1"/>
</dbReference>
<feature type="binding site" evidence="8">
    <location>
        <position position="353"/>
    </location>
    <ligand>
        <name>ATP</name>
        <dbReference type="ChEBI" id="CHEBI:30616"/>
    </ligand>
</feature>
<evidence type="ECO:0000256" key="4">
    <source>
        <dbReference type="ARBA" id="ARBA00022741"/>
    </source>
</evidence>
<evidence type="ECO:0000256" key="11">
    <source>
        <dbReference type="RuleBase" id="RU004227"/>
    </source>
</evidence>
<dbReference type="InterPro" id="IPR038454">
    <property type="entry name" value="DnaA_N_sf"/>
</dbReference>
<dbReference type="GO" id="GO:0008289">
    <property type="term" value="F:lipid binding"/>
    <property type="evidence" value="ECO:0007669"/>
    <property type="project" value="UniProtKB-KW"/>
</dbReference>
<comment type="similarity">
    <text evidence="1 8 11">Belongs to the DnaA family.</text>
</comment>
<keyword evidence="4 8" id="KW-0547">Nucleotide-binding</keyword>
<sequence length="646" mass="70900">MTAPDADFPAVWAQLISRWLDADPGDPEYPALAPRARSVLRQITPVVLVNGIAVLTTPNQMAKSTVESRLATDIKTVLGRVVGTPVTLSLSVHQEPVAPGADAEVPAGHPGEPGPAAQGPAPSDPTRRSPAHGSAPDPAHAAGPAPAPEVDTHLDQHRPAPGYPDTHPDQQRPTASGYPEARPDQPRPASPGYADTRADQPGPAADGYAPADPRYADTGYTDPGYRDSRYDAPAYGDTPAPRTSATPPPAADPRPRQDRNPAPAPSPAPREWQRLTAPGYGNVDDRGRSASNRGIPRRTDPAETLLNPKYTFETFVTGSSNQFANAACRAVAEQPARAYNPLFIWGESGLGKTHLLHAIGHYAQELYQGLRVRYVSSEELTNDYINSIRDENREAFKRRYRNLDMLIVDDIQFLQGKESTQEEFFHTFNALYQSNKQIVLSSDRPPWQLTTLEDRLRTRFEGGLITDVQTPELETRMAILSKKAQMEGNELPNDVLELIASRYENSIRELEGALVRVLAKGSLEGVPITREIAALALKDHMPEDSDVEITAQMIIEVVTGYFDLTVDELVGKGKTRKFTNARQIAMYLCRELTDLSLPKIGAAFGGRDHTTAMHAERKIRGTIKENRKTFDQVQELTQRIKARARQ</sequence>
<evidence type="ECO:0000256" key="6">
    <source>
        <dbReference type="ARBA" id="ARBA00023121"/>
    </source>
</evidence>
<feature type="compositionally biased region" description="Low complexity" evidence="12">
    <location>
        <begin position="199"/>
        <end position="217"/>
    </location>
</feature>
<dbReference type="GO" id="GO:0005886">
    <property type="term" value="C:plasma membrane"/>
    <property type="evidence" value="ECO:0007669"/>
    <property type="project" value="TreeGrafter"/>
</dbReference>
<comment type="caution">
    <text evidence="8">Lacks conserved residue(s) required for the propagation of feature annotation.</text>
</comment>
<dbReference type="InterPro" id="IPR013317">
    <property type="entry name" value="DnaA_dom"/>
</dbReference>
<dbReference type="CDD" id="cd06571">
    <property type="entry name" value="Bac_DnaA_C"/>
    <property type="match status" value="1"/>
</dbReference>
<comment type="function">
    <text evidence="8 10">Plays an essential role in the initiation and regulation of chromosomal replication. ATP-DnaA binds to the origin of replication (oriC) to initiate formation of the DNA replication initiation complex once per cell cycle. Binds the DnaA box (a 9 base pair repeat at the origin) and separates the double-stranded (ds)DNA. Forms a right-handed helical filament on oriC DNA; dsDNA binds to the exterior of the filament while single-stranded (ss)DNA is stabiized in the filament's interior. The ATP-DnaA-oriC complex binds and stabilizes one strand of the AT-rich DNA unwinding element (DUE), permitting loading of DNA polymerase. After initiation quickly degrades to an ADP-DnaA complex that is not apt for DNA replication. Binds acidic phospholipids.</text>
</comment>
<dbReference type="Gene3D" id="1.10.8.60">
    <property type="match status" value="1"/>
</dbReference>
<dbReference type="AlphaFoldDB" id="A0A3R8VTP7"/>
<feature type="domain" description="AAA+ ATPase" evidence="13">
    <location>
        <begin position="338"/>
        <end position="466"/>
    </location>
</feature>
<evidence type="ECO:0000259" key="14">
    <source>
        <dbReference type="SMART" id="SM00760"/>
    </source>
</evidence>
<keyword evidence="2 8" id="KW-0963">Cytoplasm</keyword>
<dbReference type="SUPFAM" id="SSF48295">
    <property type="entry name" value="TrpR-like"/>
    <property type="match status" value="1"/>
</dbReference>
<keyword evidence="7 8" id="KW-0238">DNA-binding</keyword>
<dbReference type="InterPro" id="IPR001957">
    <property type="entry name" value="Chromosome_initiator_DnaA"/>
</dbReference>
<organism evidence="15 16">
    <name type="scientific">Corynebacterium bovis</name>
    <dbReference type="NCBI Taxonomy" id="36808"/>
    <lineage>
        <taxon>Bacteria</taxon>
        <taxon>Bacillati</taxon>
        <taxon>Actinomycetota</taxon>
        <taxon>Actinomycetes</taxon>
        <taxon>Mycobacteriales</taxon>
        <taxon>Corynebacteriaceae</taxon>
        <taxon>Corynebacterium</taxon>
    </lineage>
</organism>
<proteinExistence type="inferred from homology"/>
<evidence type="ECO:0000256" key="9">
    <source>
        <dbReference type="NCBIfam" id="TIGR00362"/>
    </source>
</evidence>
<evidence type="ECO:0000256" key="8">
    <source>
        <dbReference type="HAMAP-Rule" id="MF_00377"/>
    </source>
</evidence>
<keyword evidence="5 8" id="KW-0067">ATP-binding</keyword>
<dbReference type="InterPro" id="IPR013159">
    <property type="entry name" value="DnaA_C"/>
</dbReference>
<dbReference type="Proteomes" id="UP000276526">
    <property type="component" value="Unassembled WGS sequence"/>
</dbReference>
<dbReference type="InterPro" id="IPR003593">
    <property type="entry name" value="AAA+_ATPase"/>
</dbReference>
<evidence type="ECO:0000256" key="10">
    <source>
        <dbReference type="RuleBase" id="RU000577"/>
    </source>
</evidence>
<evidence type="ECO:0000313" key="15">
    <source>
        <dbReference type="EMBL" id="RRO86474.1"/>
    </source>
</evidence>
<gene>
    <name evidence="8" type="primary">dnaA</name>
    <name evidence="15" type="ORF">CXF48_06640</name>
</gene>
<feature type="domain" description="Chromosomal replication initiator DnaA C-terminal" evidence="14">
    <location>
        <begin position="550"/>
        <end position="619"/>
    </location>
</feature>
<evidence type="ECO:0000256" key="3">
    <source>
        <dbReference type="ARBA" id="ARBA00022705"/>
    </source>
</evidence>
<reference evidence="15 16" key="1">
    <citation type="submission" date="2018-01" db="EMBL/GenBank/DDBJ databases">
        <title>Twenty Corynebacterium bovis Genomes.</title>
        <authorList>
            <person name="Gulvik C.A."/>
        </authorList>
    </citation>
    <scope>NUCLEOTIDE SEQUENCE [LARGE SCALE GENOMIC DNA]</scope>
    <source>
        <strain evidence="15 16">F6900</strain>
    </source>
</reference>
<feature type="binding site" evidence="8">
    <location>
        <position position="349"/>
    </location>
    <ligand>
        <name>ATP</name>
        <dbReference type="ChEBI" id="CHEBI:30616"/>
    </ligand>
</feature>
<evidence type="ECO:0000259" key="13">
    <source>
        <dbReference type="SMART" id="SM00382"/>
    </source>
</evidence>
<dbReference type="InterPro" id="IPR020591">
    <property type="entry name" value="Chromosome_initiator_DnaA-like"/>
</dbReference>
<comment type="caution">
    <text evidence="15">The sequence shown here is derived from an EMBL/GenBank/DDBJ whole genome shotgun (WGS) entry which is preliminary data.</text>
</comment>
<dbReference type="SMART" id="SM00382">
    <property type="entry name" value="AAA"/>
    <property type="match status" value="1"/>
</dbReference>
<dbReference type="Pfam" id="PF08299">
    <property type="entry name" value="Bac_DnaA_C"/>
    <property type="match status" value="1"/>
</dbReference>
<feature type="binding site" evidence="8">
    <location>
        <position position="351"/>
    </location>
    <ligand>
        <name>ATP</name>
        <dbReference type="ChEBI" id="CHEBI:30616"/>
    </ligand>
</feature>
<dbReference type="FunFam" id="3.40.50.300:FF:000150">
    <property type="entry name" value="Chromosomal replication initiator protein DnaA"/>
    <property type="match status" value="1"/>
</dbReference>
<feature type="region of interest" description="Domain IV, binds dsDNA" evidence="8">
    <location>
        <begin position="522"/>
        <end position="646"/>
    </location>
</feature>
<dbReference type="HAMAP" id="MF_00377">
    <property type="entry name" value="DnaA_bact"/>
    <property type="match status" value="1"/>
</dbReference>
<comment type="domain">
    <text evidence="8">Domain I is involved in oligomerization and binding regulators, domain II is flexibile and of varying length in different bacteria, domain III forms the AAA+ region, while domain IV binds dsDNA.</text>
</comment>
<dbReference type="PANTHER" id="PTHR30050">
    <property type="entry name" value="CHROMOSOMAL REPLICATION INITIATOR PROTEIN DNAA"/>
    <property type="match status" value="1"/>
</dbReference>
<evidence type="ECO:0000256" key="2">
    <source>
        <dbReference type="ARBA" id="ARBA00022490"/>
    </source>
</evidence>
<dbReference type="InterPro" id="IPR010921">
    <property type="entry name" value="Trp_repressor/repl_initiator"/>
</dbReference>
<evidence type="ECO:0000256" key="1">
    <source>
        <dbReference type="ARBA" id="ARBA00006583"/>
    </source>
</evidence>